<dbReference type="PANTHER" id="PTHR34584:SF1">
    <property type="entry name" value="NA(+)_H(+) ANTIPORTER SUBUNIT E1"/>
    <property type="match status" value="1"/>
</dbReference>
<evidence type="ECO:0000256" key="6">
    <source>
        <dbReference type="ARBA" id="ARBA00023136"/>
    </source>
</evidence>
<accession>A0ABV2QU13</accession>
<comment type="caution">
    <text evidence="7">The sequence shown here is derived from an EMBL/GenBank/DDBJ whole genome shotgun (WGS) entry which is preliminary data.</text>
</comment>
<keyword evidence="6" id="KW-0472">Membrane</keyword>
<evidence type="ECO:0000256" key="2">
    <source>
        <dbReference type="ARBA" id="ARBA00006228"/>
    </source>
</evidence>
<evidence type="ECO:0000256" key="1">
    <source>
        <dbReference type="ARBA" id="ARBA00004651"/>
    </source>
</evidence>
<comment type="similarity">
    <text evidence="2">Belongs to the CPA3 antiporters (TC 2.A.63) subunit E family.</text>
</comment>
<organism evidence="7 8">
    <name type="scientific">Kaistia defluvii</name>
    <dbReference type="NCBI Taxonomy" id="410841"/>
    <lineage>
        <taxon>Bacteria</taxon>
        <taxon>Pseudomonadati</taxon>
        <taxon>Pseudomonadota</taxon>
        <taxon>Alphaproteobacteria</taxon>
        <taxon>Hyphomicrobiales</taxon>
        <taxon>Kaistiaceae</taxon>
        <taxon>Kaistia</taxon>
    </lineage>
</organism>
<proteinExistence type="inferred from homology"/>
<reference evidence="7 8" key="1">
    <citation type="submission" date="2024-06" db="EMBL/GenBank/DDBJ databases">
        <title>Sorghum-associated microbial communities from plants grown in Nebraska, USA.</title>
        <authorList>
            <person name="Schachtman D."/>
        </authorList>
    </citation>
    <scope>NUCLEOTIDE SEQUENCE [LARGE SCALE GENOMIC DNA]</scope>
    <source>
        <strain evidence="7 8">3207</strain>
    </source>
</reference>
<evidence type="ECO:0000256" key="5">
    <source>
        <dbReference type="ARBA" id="ARBA00022989"/>
    </source>
</evidence>
<dbReference type="EMBL" id="JBEPSM010000001">
    <property type="protein sequence ID" value="MET4632296.1"/>
    <property type="molecule type" value="Genomic_DNA"/>
</dbReference>
<keyword evidence="5" id="KW-1133">Transmembrane helix</keyword>
<evidence type="ECO:0000313" key="8">
    <source>
        <dbReference type="Proteomes" id="UP001549321"/>
    </source>
</evidence>
<dbReference type="RefSeq" id="WP_354548076.1">
    <property type="nucleotide sequence ID" value="NZ_JBEPSM010000001.1"/>
</dbReference>
<evidence type="ECO:0000313" key="7">
    <source>
        <dbReference type="EMBL" id="MET4632296.1"/>
    </source>
</evidence>
<dbReference type="PIRSF" id="PIRSF019239">
    <property type="entry name" value="MrpE"/>
    <property type="match status" value="1"/>
</dbReference>
<dbReference type="Pfam" id="PF01899">
    <property type="entry name" value="MNHE"/>
    <property type="match status" value="1"/>
</dbReference>
<dbReference type="PANTHER" id="PTHR34584">
    <property type="entry name" value="NA(+)/H(+) ANTIPORTER SUBUNIT E1"/>
    <property type="match status" value="1"/>
</dbReference>
<keyword evidence="8" id="KW-1185">Reference proteome</keyword>
<keyword evidence="4" id="KW-0812">Transmembrane</keyword>
<keyword evidence="3" id="KW-1003">Cell membrane</keyword>
<dbReference type="InterPro" id="IPR002758">
    <property type="entry name" value="Cation_antiport_E"/>
</dbReference>
<gene>
    <name evidence="7" type="ORF">ABIE08_000209</name>
</gene>
<evidence type="ECO:0000256" key="3">
    <source>
        <dbReference type="ARBA" id="ARBA00022475"/>
    </source>
</evidence>
<protein>
    <submittedName>
        <fullName evidence="7">Multicomponent Na+:H+ antiporter subunit E</fullName>
    </submittedName>
</protein>
<name>A0ABV2QU13_9HYPH</name>
<sequence length="161" mass="17563">MLRTASLALFLFAFWLLLSGHYTPWLVGAGLVISILLALAGRRLGFADEEGHPVGRLLAGLLYWPWLAREIVKSSLSVTRIILDPKLPISPQLFHTKVSTRTPVGIATYANSITLTPGTITAGVDREQGRFLVHALTKAGADDVEAGEMDRRVRRFEGGAE</sequence>
<dbReference type="Proteomes" id="UP001549321">
    <property type="component" value="Unassembled WGS sequence"/>
</dbReference>
<comment type="subcellular location">
    <subcellularLocation>
        <location evidence="1">Cell membrane</location>
        <topology evidence="1">Multi-pass membrane protein</topology>
    </subcellularLocation>
</comment>
<evidence type="ECO:0000256" key="4">
    <source>
        <dbReference type="ARBA" id="ARBA00022692"/>
    </source>
</evidence>